<organism evidence="4 5">
    <name type="scientific">Fusarium venenatum</name>
    <dbReference type="NCBI Taxonomy" id="56646"/>
    <lineage>
        <taxon>Eukaryota</taxon>
        <taxon>Fungi</taxon>
        <taxon>Dikarya</taxon>
        <taxon>Ascomycota</taxon>
        <taxon>Pezizomycotina</taxon>
        <taxon>Sordariomycetes</taxon>
        <taxon>Hypocreomycetidae</taxon>
        <taxon>Hypocreales</taxon>
        <taxon>Nectriaceae</taxon>
        <taxon>Fusarium</taxon>
    </lineage>
</organism>
<evidence type="ECO:0000256" key="2">
    <source>
        <dbReference type="ARBA" id="ARBA00023242"/>
    </source>
</evidence>
<evidence type="ECO:0000256" key="1">
    <source>
        <dbReference type="ARBA" id="ARBA00004123"/>
    </source>
</evidence>
<evidence type="ECO:0000313" key="4">
    <source>
        <dbReference type="EMBL" id="CEI41576.1"/>
    </source>
</evidence>
<dbReference type="GO" id="GO:0006351">
    <property type="term" value="P:DNA-templated transcription"/>
    <property type="evidence" value="ECO:0007669"/>
    <property type="project" value="InterPro"/>
</dbReference>
<accession>A0A2L2SU17</accession>
<dbReference type="PANTHER" id="PTHR31001:SF87">
    <property type="entry name" value="COL-21"/>
    <property type="match status" value="1"/>
</dbReference>
<dbReference type="GO" id="GO:0008270">
    <property type="term" value="F:zinc ion binding"/>
    <property type="evidence" value="ECO:0007669"/>
    <property type="project" value="InterPro"/>
</dbReference>
<evidence type="ECO:0000259" key="3">
    <source>
        <dbReference type="SMART" id="SM00906"/>
    </source>
</evidence>
<dbReference type="AlphaFoldDB" id="A0A2L2SU17"/>
<proteinExistence type="predicted"/>
<dbReference type="InterPro" id="IPR007219">
    <property type="entry name" value="XnlR_reg_dom"/>
</dbReference>
<dbReference type="CDD" id="cd12148">
    <property type="entry name" value="fungal_TF_MHR"/>
    <property type="match status" value="1"/>
</dbReference>
<protein>
    <recommendedName>
        <fullName evidence="3">Xylanolytic transcriptional activator regulatory domain-containing protein</fullName>
    </recommendedName>
</protein>
<keyword evidence="2" id="KW-0539">Nucleus</keyword>
<feature type="domain" description="Xylanolytic transcriptional activator regulatory" evidence="3">
    <location>
        <begin position="244"/>
        <end position="315"/>
    </location>
</feature>
<sequence length="578" mass="64651">MPQTKTKDACLYELEGDQTGASLTPAEFEHQALSVSEPTSETIFPTPSSSGDEIKTLGYANHAMGTQNIIHLVGSQISQGELYGTKTSCQSEHTLRQYTSIIRELPSRRHIDILVQAFFENVAWHYDIVDKPTFTDQLLQWRRLTHVQLKQAPASLPDNLRPFPALLFQVLAQSLLFQPTDYDECLDDLKYAADMELSDRAAEYSDAGCRLAALFGKSDLSITILQAELLRACFEKTIGEVIEAWHTLGIAIRSAQELGLHRTEPTGSPADHDLGHKVWLILHLWDAHMAIVLGRPMSTRLSPNAVPLPVSWGSGLSALQEPQPRDVILCGYHTAYQFLQDIYVLRDIEDCRPLVEDIHHLLLLNIKSLPAWAVTERPRQGEPPWLSAALETMQTEVYFVIFALHRPFIFAEPSSRRRAFDAALQILESQARLFDQAPPSQYKSFTFVFATFDAMVLLAAVHIQFKREFLGEFPATRKNLEWGLERLNHLRSTSKLANSAFNVVRELFQKVLVAALPVDSYCHVGISENGDSEIDNLTAVEAEILQAFWSDSVQTGLGNVLPPQPLSSLLSNASSHTS</sequence>
<reference evidence="5" key="1">
    <citation type="submission" date="2014-10" db="EMBL/GenBank/DDBJ databases">
        <authorList>
            <person name="King R."/>
        </authorList>
    </citation>
    <scope>NUCLEOTIDE SEQUENCE [LARGE SCALE GENOMIC DNA]</scope>
    <source>
        <strain evidence="5">A3/5</strain>
    </source>
</reference>
<dbReference type="PANTHER" id="PTHR31001">
    <property type="entry name" value="UNCHARACTERIZED TRANSCRIPTIONAL REGULATORY PROTEIN"/>
    <property type="match status" value="1"/>
</dbReference>
<dbReference type="GO" id="GO:0005634">
    <property type="term" value="C:nucleus"/>
    <property type="evidence" value="ECO:0007669"/>
    <property type="project" value="UniProtKB-SubCell"/>
</dbReference>
<name>A0A2L2SU17_9HYPO</name>
<dbReference type="STRING" id="56646.A0A2L2SU17"/>
<evidence type="ECO:0000313" key="5">
    <source>
        <dbReference type="Proteomes" id="UP000245910"/>
    </source>
</evidence>
<dbReference type="Proteomes" id="UP000245910">
    <property type="component" value="Chromosome IIII"/>
</dbReference>
<dbReference type="Pfam" id="PF04082">
    <property type="entry name" value="Fungal_trans"/>
    <property type="match status" value="1"/>
</dbReference>
<keyword evidence="5" id="KW-1185">Reference proteome</keyword>
<dbReference type="EMBL" id="LN649232">
    <property type="protein sequence ID" value="CEI41576.1"/>
    <property type="molecule type" value="Genomic_DNA"/>
</dbReference>
<dbReference type="InterPro" id="IPR050613">
    <property type="entry name" value="Sec_Metabolite_Reg"/>
</dbReference>
<dbReference type="SMART" id="SM00906">
    <property type="entry name" value="Fungal_trans"/>
    <property type="match status" value="1"/>
</dbReference>
<dbReference type="GO" id="GO:0003677">
    <property type="term" value="F:DNA binding"/>
    <property type="evidence" value="ECO:0007669"/>
    <property type="project" value="InterPro"/>
</dbReference>
<comment type="subcellular location">
    <subcellularLocation>
        <location evidence="1">Nucleus</location>
    </subcellularLocation>
</comment>